<evidence type="ECO:0000313" key="7">
    <source>
        <dbReference type="EMBL" id="EEB07324.2"/>
    </source>
</evidence>
<keyword evidence="4 5" id="KW-0833">Ubl conjugation pathway</keyword>
<dbReference type="GO" id="GO:0000209">
    <property type="term" value="P:protein polyubiquitination"/>
    <property type="evidence" value="ECO:0007669"/>
    <property type="project" value="InterPro"/>
</dbReference>
<dbReference type="Gene3D" id="3.90.1750.10">
    <property type="entry name" value="Hect, E3 ligase catalytic domains"/>
    <property type="match status" value="2"/>
</dbReference>
<dbReference type="InterPro" id="IPR000569">
    <property type="entry name" value="HECT_dom"/>
</dbReference>
<feature type="domain" description="HECT" evidence="6">
    <location>
        <begin position="416"/>
        <end position="464"/>
    </location>
</feature>
<dbReference type="eggNOG" id="KOG0941">
    <property type="taxonomic scope" value="Eukaryota"/>
</dbReference>
<evidence type="ECO:0000256" key="4">
    <source>
        <dbReference type="ARBA" id="ARBA00022786"/>
    </source>
</evidence>
<feature type="domain" description="HECT" evidence="6">
    <location>
        <begin position="472"/>
        <end position="650"/>
    </location>
</feature>
<dbReference type="SMART" id="SM00119">
    <property type="entry name" value="HECTc"/>
    <property type="match status" value="1"/>
</dbReference>
<evidence type="ECO:0000256" key="2">
    <source>
        <dbReference type="ARBA" id="ARBA00012485"/>
    </source>
</evidence>
<dbReference type="PANTHER" id="PTHR45700">
    <property type="entry name" value="UBIQUITIN-PROTEIN LIGASE E3C"/>
    <property type="match status" value="1"/>
</dbReference>
<dbReference type="GO" id="GO:0005737">
    <property type="term" value="C:cytoplasm"/>
    <property type="evidence" value="ECO:0000318"/>
    <property type="project" value="GO_Central"/>
</dbReference>
<dbReference type="Proteomes" id="UP000001744">
    <property type="component" value="Unassembled WGS sequence"/>
</dbReference>
<dbReference type="AlphaFoldDB" id="B6K2E3"/>
<dbReference type="HOGENOM" id="CLU_002173_5_1_1"/>
<dbReference type="VEuPathDB" id="FungiDB:SJAG_05264"/>
<dbReference type="InterPro" id="IPR044611">
    <property type="entry name" value="E3A/B/C-like"/>
</dbReference>
<dbReference type="EMBL" id="KE651166">
    <property type="protein sequence ID" value="EEB07324.2"/>
    <property type="molecule type" value="Genomic_DNA"/>
</dbReference>
<dbReference type="Gene3D" id="3.30.2410.10">
    <property type="entry name" value="Hect, E3 ligase catalytic domain"/>
    <property type="match status" value="1"/>
</dbReference>
<comment type="catalytic activity">
    <reaction evidence="1">
        <text>S-ubiquitinyl-[E2 ubiquitin-conjugating enzyme]-L-cysteine + [acceptor protein]-L-lysine = [E2 ubiquitin-conjugating enzyme]-L-cysteine + N(6)-ubiquitinyl-[acceptor protein]-L-lysine.</text>
        <dbReference type="EC" id="2.3.2.26"/>
    </reaction>
</comment>
<dbReference type="PANTHER" id="PTHR45700:SF8">
    <property type="entry name" value="HECT-TYPE E3 UBIQUITIN TRANSFERASE"/>
    <property type="match status" value="1"/>
</dbReference>
<evidence type="ECO:0000256" key="5">
    <source>
        <dbReference type="PROSITE-ProRule" id="PRU00104"/>
    </source>
</evidence>
<feature type="active site" description="Glycyl thioester intermediate" evidence="5">
    <location>
        <position position="618"/>
    </location>
</feature>
<dbReference type="STRING" id="402676.B6K2E3"/>
<proteinExistence type="predicted"/>
<reference evidence="7 9" key="1">
    <citation type="journal article" date="2011" name="Science">
        <title>Comparative functional genomics of the fission yeasts.</title>
        <authorList>
            <person name="Rhind N."/>
            <person name="Chen Z."/>
            <person name="Yassour M."/>
            <person name="Thompson D.A."/>
            <person name="Haas B.J."/>
            <person name="Habib N."/>
            <person name="Wapinski I."/>
            <person name="Roy S."/>
            <person name="Lin M.F."/>
            <person name="Heiman D.I."/>
            <person name="Young S.K."/>
            <person name="Furuya K."/>
            <person name="Guo Y."/>
            <person name="Pidoux A."/>
            <person name="Chen H.M."/>
            <person name="Robbertse B."/>
            <person name="Goldberg J.M."/>
            <person name="Aoki K."/>
            <person name="Bayne E.H."/>
            <person name="Berlin A.M."/>
            <person name="Desjardins C.A."/>
            <person name="Dobbs E."/>
            <person name="Dukaj L."/>
            <person name="Fan L."/>
            <person name="FitzGerald M.G."/>
            <person name="French C."/>
            <person name="Gujja S."/>
            <person name="Hansen K."/>
            <person name="Keifenheim D."/>
            <person name="Levin J.Z."/>
            <person name="Mosher R.A."/>
            <person name="Mueller C.A."/>
            <person name="Pfiffner J."/>
            <person name="Priest M."/>
            <person name="Russ C."/>
            <person name="Smialowska A."/>
            <person name="Swoboda P."/>
            <person name="Sykes S.M."/>
            <person name="Vaughn M."/>
            <person name="Vengrova S."/>
            <person name="Yoder R."/>
            <person name="Zeng Q."/>
            <person name="Allshire R."/>
            <person name="Baulcombe D."/>
            <person name="Birren B.W."/>
            <person name="Brown W."/>
            <person name="Ekwall K."/>
            <person name="Kellis M."/>
            <person name="Leatherwood J."/>
            <person name="Levin H."/>
            <person name="Margalit H."/>
            <person name="Martienssen R."/>
            <person name="Nieduszynski C.A."/>
            <person name="Spatafora J.W."/>
            <person name="Friedman N."/>
            <person name="Dalgaard J.Z."/>
            <person name="Baumann P."/>
            <person name="Niki H."/>
            <person name="Regev A."/>
            <person name="Nusbaum C."/>
        </authorList>
    </citation>
    <scope>NUCLEOTIDE SEQUENCE [LARGE SCALE GENOMIC DNA]</scope>
    <source>
        <strain evidence="9">yFS275 / FY16936</strain>
    </source>
</reference>
<dbReference type="GeneID" id="7050056"/>
<protein>
    <recommendedName>
        <fullName evidence="2">HECT-type E3 ubiquitin transferase</fullName>
        <ecNumber evidence="2">2.3.2.26</ecNumber>
    </recommendedName>
</protein>
<dbReference type="EC" id="2.3.2.26" evidence="2"/>
<sequence length="650" mass="74723">MTAMNDFTMSLPKLKSLVRQSMGGPPISTKTSGTTGKPHHKGHEMVIGNCFCCGSRLSYPRSVPCFRCTVCLTINDLPSAKTSLIPEHIQRIEPLSVKRLRHLVEKVKREAALGHASDDLEAVSLAHKPLRLWLSHAFRNSVILNKSFQSKEEPGKDHCGFDYDEISEFYRIVYSLHKCYKEDILQASEALLKRPLRYCTSVYDCRYILIFLQNPLLADSSSKNRMFRDSFLKRIFGLLSNLKPDMQYQFVMWFTQGPYKNASVFQQKVELVNSYISVRLSRIYSHAYLGYSYTSDWKINAAAQTLALLFSANNKMNLLDGSHFYNTMVDYIDLISDFDSWEQRSTKFCFCQYPFLLSMGVKMRIMEYDARRQMEVKAREAFFSSLLSKRVFQPCLLLRVRRSHLIEDSLKQIRLNESDLKKSLRIEFIDEEGVDAGGLRKEWFLLLCRRVFDPAFSLFQTFDDGTIPILMSVATQFKAFKNGFLHVCGGNALSLFRPEEIEQLVRGSEEEIDLYQLQSVCVYDVYSNPGPDDASIHSSSTYSGRARGKPESSVIMDQQRVIQWFWSIVSEYTPDTCRRLLAFVTGSDRLPATGIASLQFRISIVGADCDRYPVAHTCFNQLCLWDYSSREKLRTKLERALYESHGFGLK</sequence>
<dbReference type="Pfam" id="PF00632">
    <property type="entry name" value="HECT"/>
    <property type="match status" value="1"/>
</dbReference>
<dbReference type="GO" id="GO:0016874">
    <property type="term" value="F:ligase activity"/>
    <property type="evidence" value="ECO:0007669"/>
    <property type="project" value="UniProtKB-KW"/>
</dbReference>
<comment type="caution">
    <text evidence="5">Lacks conserved residue(s) required for the propagation of feature annotation.</text>
</comment>
<dbReference type="InterPro" id="IPR035983">
    <property type="entry name" value="Hect_E3_ubiquitin_ligase"/>
</dbReference>
<dbReference type="RefSeq" id="XP_002173617.2">
    <property type="nucleotide sequence ID" value="XM_002173581.2"/>
</dbReference>
<gene>
    <name evidence="8" type="primary">mug30</name>
    <name evidence="7" type="ORF">SJAG_05264</name>
</gene>
<keyword evidence="3" id="KW-0808">Transferase</keyword>
<dbReference type="GO" id="GO:0061630">
    <property type="term" value="F:ubiquitin protein ligase activity"/>
    <property type="evidence" value="ECO:0000318"/>
    <property type="project" value="GO_Central"/>
</dbReference>
<dbReference type="OrthoDB" id="8068875at2759"/>
<evidence type="ECO:0000256" key="3">
    <source>
        <dbReference type="ARBA" id="ARBA00022679"/>
    </source>
</evidence>
<name>B6K2E3_SCHJY</name>
<evidence type="ECO:0000313" key="8">
    <source>
        <dbReference type="JaponicusDB" id="SJAG_05264"/>
    </source>
</evidence>
<evidence type="ECO:0000259" key="6">
    <source>
        <dbReference type="PROSITE" id="PS50237"/>
    </source>
</evidence>
<organism evidence="7 9">
    <name type="scientific">Schizosaccharomyces japonicus (strain yFS275 / FY16936)</name>
    <name type="common">Fission yeast</name>
    <dbReference type="NCBI Taxonomy" id="402676"/>
    <lineage>
        <taxon>Eukaryota</taxon>
        <taxon>Fungi</taxon>
        <taxon>Dikarya</taxon>
        <taxon>Ascomycota</taxon>
        <taxon>Taphrinomycotina</taxon>
        <taxon>Schizosaccharomycetes</taxon>
        <taxon>Schizosaccharomycetales</taxon>
        <taxon>Schizosaccharomycetaceae</taxon>
        <taxon>Schizosaccharomyces</taxon>
    </lineage>
</organism>
<dbReference type="OMA" id="DLMSEYY"/>
<dbReference type="PROSITE" id="PS50237">
    <property type="entry name" value="HECT"/>
    <property type="match status" value="2"/>
</dbReference>
<keyword evidence="9" id="KW-1185">Reference proteome</keyword>
<evidence type="ECO:0000256" key="1">
    <source>
        <dbReference type="ARBA" id="ARBA00000885"/>
    </source>
</evidence>
<keyword evidence="7" id="KW-0436">Ligase</keyword>
<dbReference type="GO" id="GO:0006511">
    <property type="term" value="P:ubiquitin-dependent protein catabolic process"/>
    <property type="evidence" value="ECO:0000318"/>
    <property type="project" value="GO_Central"/>
</dbReference>
<evidence type="ECO:0000313" key="9">
    <source>
        <dbReference type="Proteomes" id="UP000001744"/>
    </source>
</evidence>
<dbReference type="JaponicusDB" id="SJAG_05264">
    <property type="gene designation" value="mug30"/>
</dbReference>
<accession>B6K2E3</accession>
<dbReference type="SUPFAM" id="SSF56204">
    <property type="entry name" value="Hect, E3 ligase catalytic domain"/>
    <property type="match status" value="1"/>
</dbReference>